<comment type="caution">
    <text evidence="2">The sequence shown here is derived from an EMBL/GenBank/DDBJ whole genome shotgun (WGS) entry which is preliminary data.</text>
</comment>
<dbReference type="EMBL" id="MJMN01000063">
    <property type="protein sequence ID" value="OMG76769.1"/>
    <property type="molecule type" value="Genomic_DNA"/>
</dbReference>
<reference evidence="2 3" key="1">
    <citation type="submission" date="2016-09" db="EMBL/GenBank/DDBJ databases">
        <title>Phylogenomics of Achromobacter.</title>
        <authorList>
            <person name="Jeukens J."/>
            <person name="Freschi L."/>
            <person name="Vincent A.T."/>
            <person name="Emond-Rheault J.-G."/>
            <person name="Kukavica-Ibrulj I."/>
            <person name="Charette S.J."/>
            <person name="Levesque R.C."/>
        </authorList>
    </citation>
    <scope>NUCLEOTIDE SEQUENCE [LARGE SCALE GENOMIC DNA]</scope>
    <source>
        <strain evidence="2 3">AUS488</strain>
    </source>
</reference>
<evidence type="ECO:0000313" key="2">
    <source>
        <dbReference type="EMBL" id="OMG76769.1"/>
    </source>
</evidence>
<dbReference type="RefSeq" id="WP_020925231.1">
    <property type="nucleotide sequence ID" value="NZ_AP028040.1"/>
</dbReference>
<gene>
    <name evidence="2" type="ORF">BIZ92_17065</name>
    <name evidence="1" type="ORF">O9570_15570</name>
</gene>
<dbReference type="EMBL" id="JAPZVI010000011">
    <property type="protein sequence ID" value="MCZ8402871.1"/>
    <property type="molecule type" value="Genomic_DNA"/>
</dbReference>
<accession>A0A0M7F829</accession>
<proteinExistence type="predicted"/>
<dbReference type="GO" id="GO:0015031">
    <property type="term" value="P:protein transport"/>
    <property type="evidence" value="ECO:0007669"/>
    <property type="project" value="InterPro"/>
</dbReference>
<reference evidence="1" key="2">
    <citation type="submission" date="2022-12" db="EMBL/GenBank/DDBJ databases">
        <authorList>
            <person name="Voronina O.L."/>
            <person name="Kunda M.S."/>
            <person name="Ryzhova N."/>
            <person name="Aksenova E.I."/>
        </authorList>
    </citation>
    <scope>NUCLEOTIDE SEQUENCE</scope>
    <source>
        <strain evidence="1">SCCH136:Ach223948</strain>
    </source>
</reference>
<dbReference type="OrthoDB" id="8657120at2"/>
<dbReference type="SUPFAM" id="SSF140129">
    <property type="entry name" value="MxiH-like"/>
    <property type="match status" value="1"/>
</dbReference>
<dbReference type="AlphaFoldDB" id="A0A0M7F829"/>
<dbReference type="InterPro" id="IPR021123">
    <property type="entry name" value="T3SS_needle-like"/>
</dbReference>
<organism evidence="2 3">
    <name type="scientific">Alcaligenes xylosoxydans xylosoxydans</name>
    <name type="common">Achromobacter xylosoxidans</name>
    <dbReference type="NCBI Taxonomy" id="85698"/>
    <lineage>
        <taxon>Bacteria</taxon>
        <taxon>Pseudomonadati</taxon>
        <taxon>Pseudomonadota</taxon>
        <taxon>Betaproteobacteria</taxon>
        <taxon>Burkholderiales</taxon>
        <taxon>Alcaligenaceae</taxon>
        <taxon>Achromobacter</taxon>
    </lineage>
</organism>
<sequence length="88" mass="9612">MALNGLTGSSGLNFNSVNNTIYDSIRSQESNLQTTLSTMRTNADGSVSQADMLKMQQQVQQWTMLIEIQSTITKQIADSLKGVIQKAS</sequence>
<dbReference type="Gene3D" id="1.20.58.90">
    <property type="match status" value="1"/>
</dbReference>
<dbReference type="Proteomes" id="UP001141992">
    <property type="component" value="Unassembled WGS sequence"/>
</dbReference>
<evidence type="ECO:0000313" key="1">
    <source>
        <dbReference type="EMBL" id="MCZ8402871.1"/>
    </source>
</evidence>
<dbReference type="Pfam" id="PF09392">
    <property type="entry name" value="T3SS_needle_F"/>
    <property type="match status" value="1"/>
</dbReference>
<dbReference type="InterPro" id="IPR037203">
    <property type="entry name" value="T3SS_needle-like_sf"/>
</dbReference>
<name>A0A0M7F829_ALCXX</name>
<accession>A0A1R1JKP7</accession>
<dbReference type="Proteomes" id="UP000187251">
    <property type="component" value="Unassembled WGS sequence"/>
</dbReference>
<dbReference type="GeneID" id="75274359"/>
<protein>
    <submittedName>
        <fullName evidence="2">Type III secretion protein</fullName>
    </submittedName>
</protein>
<evidence type="ECO:0000313" key="3">
    <source>
        <dbReference type="Proteomes" id="UP000187251"/>
    </source>
</evidence>